<keyword evidence="2 4" id="KW-0378">Hydrolase</keyword>
<comment type="catalytic activity">
    <reaction evidence="4">
        <text>5-methylsulfanyl-2,3-dioxopentyl phosphate + H2O = 1,2-dihydroxy-5-(methylsulfanyl)pent-1-en-3-one + phosphate</text>
        <dbReference type="Rhea" id="RHEA:21700"/>
        <dbReference type="ChEBI" id="CHEBI:15377"/>
        <dbReference type="ChEBI" id="CHEBI:43474"/>
        <dbReference type="ChEBI" id="CHEBI:49252"/>
        <dbReference type="ChEBI" id="CHEBI:58828"/>
        <dbReference type="EC" id="3.1.3.77"/>
    </reaction>
</comment>
<dbReference type="HAMAP" id="MF_01681">
    <property type="entry name" value="Salvage_MtnC"/>
    <property type="match status" value="1"/>
</dbReference>
<dbReference type="RefSeq" id="WP_093518308.1">
    <property type="nucleotide sequence ID" value="NZ_FOIJ01000003.1"/>
</dbReference>
<sequence>MERSPAVRAIVTDIEGTTSSLSFVKDVLFPYSARHLREFVLTHGHEPPVRRLLDEARELDGGARDGAALVDVLLRWIQEDRKYGPLKALQGLMWEEGYRRGDFQGHVYEDAARRLRDWHARGLRLYVYSSGSVQAQVALFRHTPFGDLTPLFQGHFDTRIGGKKEAAAYEAIRRELGLPAPDILFLSDVREELDAAAAAGLRTACLVRGEGPEGIPGPHPVARSFDELAV</sequence>
<comment type="function">
    <text evidence="4">Bifunctional enzyme that catalyzes the enolization of 2,3-diketo-5-methylthiopentyl-1-phosphate (DK-MTP-1-P) into the intermediate 2-hydroxy-3-keto-5-methylthiopentenyl-1-phosphate (HK-MTPenyl-1-P), which is then dephosphorylated to form the acireductone 1,2-dihydroxy-3-keto-5-methylthiopentene (DHK-MTPene).</text>
</comment>
<reference evidence="6" key="1">
    <citation type="submission" date="2016-10" db="EMBL/GenBank/DDBJ databases">
        <authorList>
            <person name="Varghese N."/>
            <person name="Submissions S."/>
        </authorList>
    </citation>
    <scope>NUCLEOTIDE SEQUENCE [LARGE SCALE GENOMIC DNA]</scope>
    <source>
        <strain evidence="6">DSM 16858</strain>
    </source>
</reference>
<comment type="pathway">
    <text evidence="4">Amino-acid biosynthesis; L-methionine biosynthesis via salvage pathway; L-methionine from S-methyl-5-thio-alpha-D-ribose 1-phosphate: step 4/6.</text>
</comment>
<keyword evidence="6" id="KW-1185">Reference proteome</keyword>
<dbReference type="EC" id="3.1.3.77" evidence="4"/>
<evidence type="ECO:0000313" key="6">
    <source>
        <dbReference type="Proteomes" id="UP000199181"/>
    </source>
</evidence>
<dbReference type="GO" id="GO:0043874">
    <property type="term" value="F:acireductone synthase activity"/>
    <property type="evidence" value="ECO:0007669"/>
    <property type="project" value="UniProtKB-EC"/>
</dbReference>
<dbReference type="GO" id="GO:0019509">
    <property type="term" value="P:L-methionine salvage from methylthioadenosine"/>
    <property type="evidence" value="ECO:0007669"/>
    <property type="project" value="UniProtKB-UniRule"/>
</dbReference>
<evidence type="ECO:0000313" key="5">
    <source>
        <dbReference type="EMBL" id="SET62950.1"/>
    </source>
</evidence>
<protein>
    <recommendedName>
        <fullName evidence="4">Enolase-phosphatase E1</fullName>
        <ecNumber evidence="4">3.1.3.77</ecNumber>
    </recommendedName>
    <alternativeName>
        <fullName evidence="4">2,3-diketo-5-methylthio-1-phosphopentane phosphatase</fullName>
    </alternativeName>
</protein>
<dbReference type="Gene3D" id="1.10.720.60">
    <property type="match status" value="1"/>
</dbReference>
<dbReference type="SFLD" id="SFLDG01129">
    <property type="entry name" value="C1.5:_HAD__Beta-PGM__Phosphata"/>
    <property type="match status" value="1"/>
</dbReference>
<dbReference type="GO" id="GO:0043716">
    <property type="term" value="F:2-hydroxy-3-keto-5-methylthiopentenyl-1-phosphate phosphatase activity"/>
    <property type="evidence" value="ECO:0007669"/>
    <property type="project" value="UniProtKB-UniRule"/>
</dbReference>
<organism evidence="5 6">
    <name type="scientific">Stigmatella erecta</name>
    <dbReference type="NCBI Taxonomy" id="83460"/>
    <lineage>
        <taxon>Bacteria</taxon>
        <taxon>Pseudomonadati</taxon>
        <taxon>Myxococcota</taxon>
        <taxon>Myxococcia</taxon>
        <taxon>Myxococcales</taxon>
        <taxon>Cystobacterineae</taxon>
        <taxon>Archangiaceae</taxon>
        <taxon>Stigmatella</taxon>
    </lineage>
</organism>
<keyword evidence="4" id="KW-0479">Metal-binding</keyword>
<accession>A0A1I0FZI3</accession>
<dbReference type="UniPathway" id="UPA00904">
    <property type="reaction ID" value="UER00876"/>
</dbReference>
<proteinExistence type="inferred from homology"/>
<comment type="pathway">
    <text evidence="4">Amino-acid biosynthesis; L-methionine biosynthesis via salvage pathway; L-methionine from S-methyl-5-thio-alpha-D-ribose 1-phosphate: step 3/6.</text>
</comment>
<dbReference type="NCBIfam" id="TIGR01691">
    <property type="entry name" value="enolase-ppase"/>
    <property type="match status" value="1"/>
</dbReference>
<dbReference type="InterPro" id="IPR036412">
    <property type="entry name" value="HAD-like_sf"/>
</dbReference>
<comment type="cofactor">
    <cofactor evidence="4">
        <name>Mg(2+)</name>
        <dbReference type="ChEBI" id="CHEBI:18420"/>
    </cofactor>
    <text evidence="4">Binds 1 Mg(2+) ion per subunit.</text>
</comment>
<dbReference type="AlphaFoldDB" id="A0A1I0FZI3"/>
<dbReference type="Gene3D" id="3.40.50.1000">
    <property type="entry name" value="HAD superfamily/HAD-like"/>
    <property type="match status" value="1"/>
</dbReference>
<dbReference type="Proteomes" id="UP000199181">
    <property type="component" value="Unassembled WGS sequence"/>
</dbReference>
<evidence type="ECO:0000256" key="2">
    <source>
        <dbReference type="ARBA" id="ARBA00022801"/>
    </source>
</evidence>
<comment type="subunit">
    <text evidence="4">Monomer.</text>
</comment>
<dbReference type="SFLD" id="SFLDS00003">
    <property type="entry name" value="Haloacid_Dehalogenase"/>
    <property type="match status" value="1"/>
</dbReference>
<dbReference type="EMBL" id="FOIJ01000003">
    <property type="protein sequence ID" value="SET62950.1"/>
    <property type="molecule type" value="Genomic_DNA"/>
</dbReference>
<keyword evidence="4" id="KW-0460">Magnesium</keyword>
<dbReference type="InterPro" id="IPR023214">
    <property type="entry name" value="HAD_sf"/>
</dbReference>
<dbReference type="PANTHER" id="PTHR20371">
    <property type="entry name" value="ENOLASE-PHOSPHATASE E1"/>
    <property type="match status" value="1"/>
</dbReference>
<dbReference type="GO" id="GO:0043715">
    <property type="term" value="F:2,3-diketo-5-methylthiopentyl-1-phosphate enolase activity"/>
    <property type="evidence" value="ECO:0007669"/>
    <property type="project" value="UniProtKB-UniRule"/>
</dbReference>
<evidence type="ECO:0000256" key="1">
    <source>
        <dbReference type="ARBA" id="ARBA00022605"/>
    </source>
</evidence>
<evidence type="ECO:0000256" key="3">
    <source>
        <dbReference type="ARBA" id="ARBA00023167"/>
    </source>
</evidence>
<dbReference type="SFLD" id="SFLDF00044">
    <property type="entry name" value="enolase-phosphatase"/>
    <property type="match status" value="1"/>
</dbReference>
<comment type="similarity">
    <text evidence="4">Belongs to the HAD-like hydrolase superfamily. MasA/MtnC family.</text>
</comment>
<keyword evidence="1 4" id="KW-0028">Amino-acid biosynthesis</keyword>
<name>A0A1I0FZI3_9BACT</name>
<dbReference type="GO" id="GO:0000287">
    <property type="term" value="F:magnesium ion binding"/>
    <property type="evidence" value="ECO:0007669"/>
    <property type="project" value="UniProtKB-UniRule"/>
</dbReference>
<dbReference type="InterPro" id="IPR023943">
    <property type="entry name" value="Enolase-ppase_E1"/>
</dbReference>
<dbReference type="PANTHER" id="PTHR20371:SF1">
    <property type="entry name" value="ENOLASE-PHOSPHATASE E1"/>
    <property type="match status" value="1"/>
</dbReference>
<dbReference type="SUPFAM" id="SSF56784">
    <property type="entry name" value="HAD-like"/>
    <property type="match status" value="1"/>
</dbReference>
<keyword evidence="3 4" id="KW-0486">Methionine biosynthesis</keyword>
<dbReference type="CDD" id="cd01629">
    <property type="entry name" value="HAD_EP"/>
    <property type="match status" value="1"/>
</dbReference>
<evidence type="ECO:0000256" key="4">
    <source>
        <dbReference type="HAMAP-Rule" id="MF_01681"/>
    </source>
</evidence>
<dbReference type="Pfam" id="PF00702">
    <property type="entry name" value="Hydrolase"/>
    <property type="match status" value="1"/>
</dbReference>
<gene>
    <name evidence="4" type="primary">mtnC</name>
    <name evidence="5" type="ORF">SAMN05443639_103603</name>
</gene>
<dbReference type="SFLD" id="SFLDG01133">
    <property type="entry name" value="C1.5.4:_Enolase-phosphatase_Li"/>
    <property type="match status" value="1"/>
</dbReference>